<dbReference type="PANTHER" id="PTHR35869:SF1">
    <property type="entry name" value="OUTER-MEMBRANE LIPOPROTEIN CARRIER PROTEIN"/>
    <property type="match status" value="1"/>
</dbReference>
<evidence type="ECO:0000313" key="2">
    <source>
        <dbReference type="EMBL" id="AKM08513.1"/>
    </source>
</evidence>
<organism evidence="2 3">
    <name type="scientific">Pelagerythrobacter marensis</name>
    <dbReference type="NCBI Taxonomy" id="543877"/>
    <lineage>
        <taxon>Bacteria</taxon>
        <taxon>Pseudomonadati</taxon>
        <taxon>Pseudomonadota</taxon>
        <taxon>Alphaproteobacteria</taxon>
        <taxon>Sphingomonadales</taxon>
        <taxon>Erythrobacteraceae</taxon>
        <taxon>Pelagerythrobacter</taxon>
    </lineage>
</organism>
<evidence type="ECO:0000313" key="3">
    <source>
        <dbReference type="Proteomes" id="UP000037643"/>
    </source>
</evidence>
<dbReference type="EMBL" id="CP011805">
    <property type="protein sequence ID" value="AKM08513.1"/>
    <property type="molecule type" value="Genomic_DNA"/>
</dbReference>
<proteinExistence type="predicted"/>
<dbReference type="Pfam" id="PF03548">
    <property type="entry name" value="LolA"/>
    <property type="match status" value="1"/>
</dbReference>
<name>A0A0G3XDN0_9SPHN</name>
<dbReference type="PANTHER" id="PTHR35869">
    <property type="entry name" value="OUTER-MEMBRANE LIPOPROTEIN CARRIER PROTEIN"/>
    <property type="match status" value="1"/>
</dbReference>
<dbReference type="Proteomes" id="UP000037643">
    <property type="component" value="Chromosome"/>
</dbReference>
<gene>
    <name evidence="2" type="ORF">AM2010_2457</name>
</gene>
<evidence type="ECO:0000256" key="1">
    <source>
        <dbReference type="ARBA" id="ARBA00022729"/>
    </source>
</evidence>
<dbReference type="InterPro" id="IPR029046">
    <property type="entry name" value="LolA/LolB/LppX"/>
</dbReference>
<dbReference type="Gene3D" id="2.50.20.10">
    <property type="entry name" value="Lipoprotein localisation LolA/LolB/LppX"/>
    <property type="match status" value="1"/>
</dbReference>
<protein>
    <submittedName>
        <fullName evidence="2">Cell envelope biogenesis protein LolA</fullName>
    </submittedName>
</protein>
<dbReference type="PATRIC" id="fig|543877.4.peg.2491"/>
<keyword evidence="1" id="KW-0732">Signal</keyword>
<sequence length="234" mass="25780">MHKITANPLRRLAHRVFSHRPAGLPRGIAIAAAFALAVPAALVAPTAPVAAAEGDLDRAVAALRDISTMKADFTQTDRKGRTVSGEMTLKRPGKIRFQYEDGVPLLLVSNGKSFTMIDYEVNQVERWPISDSPLGALLDPARDVKRYGKLVPTQHPNVVSVQVRDVNKPQFGVITLIFTRNAAAPGGLELTNWVALDAQNNRTTVRLRNHRYGIAVADSAFTYRDPRRSTRRPR</sequence>
<dbReference type="AlphaFoldDB" id="A0A0G3XDN0"/>
<keyword evidence="3" id="KW-1185">Reference proteome</keyword>
<accession>A0A0G3XDN0</accession>
<reference evidence="2 3" key="1">
    <citation type="submission" date="2015-06" db="EMBL/GenBank/DDBJ databases">
        <authorList>
            <person name="Kim K.M."/>
        </authorList>
    </citation>
    <scope>NUCLEOTIDE SEQUENCE [LARGE SCALE GENOMIC DNA]</scope>
    <source>
        <strain evidence="2 3">KCTC 22370</strain>
    </source>
</reference>
<dbReference type="CDD" id="cd16325">
    <property type="entry name" value="LolA"/>
    <property type="match status" value="1"/>
</dbReference>
<dbReference type="KEGG" id="amx:AM2010_2457"/>
<dbReference type="STRING" id="543877.AM2010_2457"/>
<dbReference type="SUPFAM" id="SSF89392">
    <property type="entry name" value="Prokaryotic lipoproteins and lipoprotein localization factors"/>
    <property type="match status" value="1"/>
</dbReference>
<dbReference type="InterPro" id="IPR004564">
    <property type="entry name" value="OM_lipoprot_carrier_LolA-like"/>
</dbReference>